<dbReference type="InterPro" id="IPR011766">
    <property type="entry name" value="TPP_enzyme_TPP-bd"/>
</dbReference>
<dbReference type="EC" id="2.2.1.9" evidence="5"/>
<comment type="catalytic activity">
    <reaction evidence="5">
        <text>isochorismate + 2-oxoglutarate + H(+) = 5-enolpyruvoyl-6-hydroxy-2-succinyl-cyclohex-3-ene-1-carboxylate + CO2</text>
        <dbReference type="Rhea" id="RHEA:25593"/>
        <dbReference type="ChEBI" id="CHEBI:15378"/>
        <dbReference type="ChEBI" id="CHEBI:16526"/>
        <dbReference type="ChEBI" id="CHEBI:16810"/>
        <dbReference type="ChEBI" id="CHEBI:29780"/>
        <dbReference type="ChEBI" id="CHEBI:58818"/>
        <dbReference type="EC" id="2.2.1.9"/>
    </reaction>
</comment>
<dbReference type="Pfam" id="PF16582">
    <property type="entry name" value="TPP_enzyme_M_2"/>
    <property type="match status" value="1"/>
</dbReference>
<dbReference type="PANTHER" id="PTHR42916">
    <property type="entry name" value="2-SUCCINYL-5-ENOLPYRUVYL-6-HYDROXY-3-CYCLOHEXENE-1-CARBOXYLATE SYNTHASE"/>
    <property type="match status" value="1"/>
</dbReference>
<evidence type="ECO:0000259" key="7">
    <source>
        <dbReference type="Pfam" id="PF02776"/>
    </source>
</evidence>
<comment type="similarity">
    <text evidence="5">Belongs to the TPP enzyme family. MenD subfamily.</text>
</comment>
<dbReference type="PANTHER" id="PTHR42916:SF1">
    <property type="entry name" value="PROTEIN PHYLLO, CHLOROPLASTIC"/>
    <property type="match status" value="1"/>
</dbReference>
<keyword evidence="1 5" id="KW-0808">Transferase</keyword>
<evidence type="ECO:0000256" key="5">
    <source>
        <dbReference type="HAMAP-Rule" id="MF_01659"/>
    </source>
</evidence>
<dbReference type="GO" id="GO:0070204">
    <property type="term" value="F:2-succinyl-5-enolpyruvyl-6-hydroxy-3-cyclohexene-1-carboxylic-acid synthase activity"/>
    <property type="evidence" value="ECO:0007669"/>
    <property type="project" value="UniProtKB-EC"/>
</dbReference>
<sequence>MNMGEASRYLTNFVDELAQNGMEHVVISPGSRSTPLALTFTEHPTIQEWVHFDERSSAFFALGMAKSKQKPVALVCTSGTAAANYYPAIVEAYYSRVPLIVLTADRPHELRDNGAPQAIDQIKMYGDYVKHFHEMAIPEANPSLVAYARRQAARAYSQAEATQPGAVQLNFPFRDPLIPDFTLENLWGNASGKYVTGITGHEQLHPSQTETLIDQLKDLSKGIIVCGELPGDTDVEAIHQLAEQWNIPIFADVLSHVRHGNNGNAKVISTYDAILKDEEFGRSFEPDFILRFGAMPVSKPYLKWIQAIPLKHHIVVDQASGYREPASLETTMVYSEPNELVQQMLKSPVQPTGDPAWLDTWTKMDEAAMKEIHESVDGEQLTEGKVAYELTEAATTGDVIFVGNSMPIRDLDTFSLTKKEKIRIHGNRGANGIDGLISTATGFAATGRAVTLFLGDLSFLHDYTALFIARKYELNLRVVVVNNNGGGIFSFLPQNSEADHFETLFGTPFNPPIKALAEAVGYHYHQPTRSKELQQLLEQPITGMEIIEVVTERDENKQHHRALWQRIAESISKEG</sequence>
<dbReference type="CDD" id="cd07037">
    <property type="entry name" value="TPP_PYR_MenD"/>
    <property type="match status" value="1"/>
</dbReference>
<keyword evidence="4 5" id="KW-0786">Thiamine pyrophosphate</keyword>
<comment type="pathway">
    <text evidence="5">Quinol/quinone metabolism; 1,4-dihydroxy-2-naphthoate biosynthesis; 1,4-dihydroxy-2-naphthoate from chorismate: step 2/7.</text>
</comment>
<evidence type="ECO:0000313" key="10">
    <source>
        <dbReference type="Proteomes" id="UP000812672"/>
    </source>
</evidence>
<feature type="domain" description="Menaquinone biosynthesis protein MenD middle" evidence="8">
    <location>
        <begin position="202"/>
        <end position="402"/>
    </location>
</feature>
<comment type="cofactor">
    <cofactor evidence="5">
        <name>thiamine diphosphate</name>
        <dbReference type="ChEBI" id="CHEBI:58937"/>
    </cofactor>
    <text evidence="5">Binds 1 thiamine pyrophosphate per subunit.</text>
</comment>
<dbReference type="InterPro" id="IPR004433">
    <property type="entry name" value="MenaQ_synth_MenD"/>
</dbReference>
<comment type="cofactor">
    <cofactor evidence="5">
        <name>Mg(2+)</name>
        <dbReference type="ChEBI" id="CHEBI:18420"/>
    </cofactor>
    <cofactor evidence="5">
        <name>Mn(2+)</name>
        <dbReference type="ChEBI" id="CHEBI:29035"/>
    </cofactor>
</comment>
<accession>A0ABS6GML0</accession>
<keyword evidence="10" id="KW-1185">Reference proteome</keyword>
<evidence type="ECO:0000256" key="2">
    <source>
        <dbReference type="ARBA" id="ARBA00022723"/>
    </source>
</evidence>
<dbReference type="HAMAP" id="MF_01659">
    <property type="entry name" value="MenD"/>
    <property type="match status" value="1"/>
</dbReference>
<protein>
    <recommendedName>
        <fullName evidence="5">2-succinyl-5-enolpyruvyl-6-hydroxy-3-cyclohexene-1-carboxylate synthase</fullName>
        <shortName evidence="5">SEPHCHC synthase</shortName>
        <ecNumber evidence="5">2.2.1.9</ecNumber>
    </recommendedName>
    <alternativeName>
        <fullName evidence="5">Menaquinone biosynthesis protein MenD</fullName>
    </alternativeName>
</protein>
<evidence type="ECO:0000256" key="3">
    <source>
        <dbReference type="ARBA" id="ARBA00022842"/>
    </source>
</evidence>
<dbReference type="Pfam" id="PF02776">
    <property type="entry name" value="TPP_enzyme_N"/>
    <property type="match status" value="1"/>
</dbReference>
<evidence type="ECO:0000259" key="6">
    <source>
        <dbReference type="Pfam" id="PF02775"/>
    </source>
</evidence>
<dbReference type="InterPro" id="IPR012001">
    <property type="entry name" value="Thiamin_PyroP_enz_TPP-bd_dom"/>
</dbReference>
<comment type="caution">
    <text evidence="9">The sequence shown here is derived from an EMBL/GenBank/DDBJ whole genome shotgun (WGS) entry which is preliminary data.</text>
</comment>
<proteinExistence type="inferred from homology"/>
<keyword evidence="3 5" id="KW-0460">Magnesium</keyword>
<dbReference type="Proteomes" id="UP000812672">
    <property type="component" value="Unassembled WGS sequence"/>
</dbReference>
<evidence type="ECO:0000256" key="4">
    <source>
        <dbReference type="ARBA" id="ARBA00023052"/>
    </source>
</evidence>
<dbReference type="EMBL" id="JAHLZF010000005">
    <property type="protein sequence ID" value="MBU6080352.1"/>
    <property type="molecule type" value="Genomic_DNA"/>
</dbReference>
<feature type="domain" description="Thiamine pyrophosphate enzyme N-terminal TPP-binding" evidence="7">
    <location>
        <begin position="13"/>
        <end position="124"/>
    </location>
</feature>
<evidence type="ECO:0000313" key="9">
    <source>
        <dbReference type="EMBL" id="MBU6080352.1"/>
    </source>
</evidence>
<keyword evidence="5" id="KW-0474">Menaquinone biosynthesis</keyword>
<comment type="subunit">
    <text evidence="5">Homodimer.</text>
</comment>
<gene>
    <name evidence="5 9" type="primary">menD</name>
    <name evidence="9" type="ORF">KQ486_04930</name>
</gene>
<dbReference type="RefSeq" id="WP_216686950.1">
    <property type="nucleotide sequence ID" value="NZ_CAUPKR010000004.1"/>
</dbReference>
<dbReference type="CDD" id="cd02009">
    <property type="entry name" value="TPP_SHCHC_synthase"/>
    <property type="match status" value="1"/>
</dbReference>
<evidence type="ECO:0000256" key="1">
    <source>
        <dbReference type="ARBA" id="ARBA00022679"/>
    </source>
</evidence>
<evidence type="ECO:0000259" key="8">
    <source>
        <dbReference type="Pfam" id="PF16582"/>
    </source>
</evidence>
<organism evidence="9 10">
    <name type="scientific">Allobacillus halotolerans</name>
    <dbReference type="NCBI Taxonomy" id="570278"/>
    <lineage>
        <taxon>Bacteria</taxon>
        <taxon>Bacillati</taxon>
        <taxon>Bacillota</taxon>
        <taxon>Bacilli</taxon>
        <taxon>Bacillales</taxon>
        <taxon>Bacillaceae</taxon>
        <taxon>Allobacillus</taxon>
    </lineage>
</organism>
<name>A0ABS6GML0_9BACI</name>
<keyword evidence="2 5" id="KW-0479">Metal-binding</keyword>
<comment type="pathway">
    <text evidence="5">Quinol/quinone metabolism; menaquinone biosynthesis.</text>
</comment>
<dbReference type="Pfam" id="PF02775">
    <property type="entry name" value="TPP_enzyme_C"/>
    <property type="match status" value="1"/>
</dbReference>
<feature type="domain" description="Thiamine pyrophosphate enzyme TPP-binding" evidence="6">
    <location>
        <begin position="437"/>
        <end position="541"/>
    </location>
</feature>
<dbReference type="NCBIfam" id="TIGR00173">
    <property type="entry name" value="menD"/>
    <property type="match status" value="1"/>
</dbReference>
<dbReference type="PIRSF" id="PIRSF004983">
    <property type="entry name" value="MenD"/>
    <property type="match status" value="1"/>
</dbReference>
<keyword evidence="5" id="KW-0464">Manganese</keyword>
<comment type="function">
    <text evidence="5">Catalyzes the thiamine diphosphate-dependent decarboxylation of 2-oxoglutarate and the subsequent addition of the resulting succinic semialdehyde-thiamine pyrophosphate anion to isochorismate to yield 2-succinyl-5-enolpyruvyl-6-hydroxy-3-cyclohexene-1-carboxylate (SEPHCHC).</text>
</comment>
<dbReference type="InterPro" id="IPR032264">
    <property type="entry name" value="MenD_middle"/>
</dbReference>
<reference evidence="9 10" key="1">
    <citation type="journal article" date="2011" name="Int. J. Syst. Evol. Microbiol.">
        <title>Allobacillus halotolerans gen. nov., sp. nov. isolated from shrimp paste.</title>
        <authorList>
            <person name="Sheu S.Y."/>
            <person name="Arun A.B."/>
            <person name="Jiang S.R."/>
            <person name="Young C.C."/>
            <person name="Chen W.M."/>
        </authorList>
    </citation>
    <scope>NUCLEOTIDE SEQUENCE [LARGE SCALE GENOMIC DNA]</scope>
    <source>
        <strain evidence="9 10">LMG 24826</strain>
    </source>
</reference>